<dbReference type="AlphaFoldDB" id="W6QIN9"/>
<feature type="transmembrane region" description="Helical" evidence="7">
    <location>
        <begin position="208"/>
        <end position="226"/>
    </location>
</feature>
<name>W6QIN9_PENRF</name>
<keyword evidence="10" id="KW-1185">Reference proteome</keyword>
<evidence type="ECO:0000256" key="2">
    <source>
        <dbReference type="ARBA" id="ARBA00007520"/>
    </source>
</evidence>
<dbReference type="SUPFAM" id="SSF103473">
    <property type="entry name" value="MFS general substrate transporter"/>
    <property type="match status" value="1"/>
</dbReference>
<dbReference type="Gene3D" id="1.20.1250.20">
    <property type="entry name" value="MFS general substrate transporter like domains"/>
    <property type="match status" value="1"/>
</dbReference>
<dbReference type="Gene3D" id="1.20.1720.10">
    <property type="entry name" value="Multidrug resistance protein D"/>
    <property type="match status" value="1"/>
</dbReference>
<dbReference type="PANTHER" id="PTHR23501:SF199">
    <property type="entry name" value="MFS EFFLUX TRANSPORTER INPD-RELATED"/>
    <property type="match status" value="1"/>
</dbReference>
<evidence type="ECO:0000313" key="9">
    <source>
        <dbReference type="EMBL" id="CDM36688.1"/>
    </source>
</evidence>
<dbReference type="OrthoDB" id="10021397at2759"/>
<sequence>MVINTSNDGHPADPEKQSKTSITVDREEYVPEADQSSAAICTSSWIAISLVVFSLALSMFLLGLDSTIVSTAIPEITNRFHALDDVGWYASAYMLTFCAIQLIWGKLYSFWSAKSVYLAALFIFEVGSLLCGVAPSSTAFIVGRAIAGAGSGGVSAGSFVLVAHRVPLRHRASMVGIVSAAFGVGSIAGPLVGGAFTTNTQLTWRWCFYINLPLGLFVALVIFLCIRPIKNAPNADIDQPQLFSQSSMKEKIRQMDLPGWGGTKYAWSSGRIITLLVLGPVLLLAFASIQVFTKVQSHVTVPMRVVQNRNIWGSSMYGSCIVAAFFTLMYYLPIWFQAIKGASPVRSGIMTLPTIISFVIFSTSGGALTSLAGCHAPFACLSVILIATGSGLLSTLEVHTGAGKWIGYQILFGAGSGLGIQTALTTAQALPVADIAIGTAIIMFCQNLMGSIMVSVAQNVFTNELVRYLAEEVDGIDAQAVLSMGATEISDHIPSDQYGTVLKAYNKALTHTFYVAVALSSAAVMGAVCLRWKPAMRSLDETYAPRHRTA</sequence>
<reference evidence="9" key="1">
    <citation type="journal article" date="2014" name="Nat. Commun.">
        <title>Multiple recent horizontal transfers of a large genomic region in cheese making fungi.</title>
        <authorList>
            <person name="Cheeseman K."/>
            <person name="Ropars J."/>
            <person name="Renault P."/>
            <person name="Dupont J."/>
            <person name="Gouzy J."/>
            <person name="Branca A."/>
            <person name="Abraham A.L."/>
            <person name="Ceppi M."/>
            <person name="Conseiller E."/>
            <person name="Debuchy R."/>
            <person name="Malagnac F."/>
            <person name="Goarin A."/>
            <person name="Silar P."/>
            <person name="Lacoste S."/>
            <person name="Sallet E."/>
            <person name="Bensimon A."/>
            <person name="Giraud T."/>
            <person name="Brygoo Y."/>
        </authorList>
    </citation>
    <scope>NUCLEOTIDE SEQUENCE [LARGE SCALE GENOMIC DNA]</scope>
    <source>
        <strain evidence="9">FM164</strain>
    </source>
</reference>
<evidence type="ECO:0000256" key="5">
    <source>
        <dbReference type="ARBA" id="ARBA00023136"/>
    </source>
</evidence>
<dbReference type="InterPro" id="IPR020846">
    <property type="entry name" value="MFS_dom"/>
</dbReference>
<feature type="compositionally biased region" description="Basic and acidic residues" evidence="6">
    <location>
        <begin position="10"/>
        <end position="24"/>
    </location>
</feature>
<feature type="transmembrane region" description="Helical" evidence="7">
    <location>
        <begin position="375"/>
        <end position="393"/>
    </location>
</feature>
<feature type="domain" description="Major facilitator superfamily (MFS) profile" evidence="8">
    <location>
        <begin position="51"/>
        <end position="535"/>
    </location>
</feature>
<feature type="transmembrane region" description="Helical" evidence="7">
    <location>
        <begin position="116"/>
        <end position="135"/>
    </location>
</feature>
<dbReference type="GO" id="GO:0005886">
    <property type="term" value="C:plasma membrane"/>
    <property type="evidence" value="ECO:0007669"/>
    <property type="project" value="TreeGrafter"/>
</dbReference>
<dbReference type="InterPro" id="IPR011701">
    <property type="entry name" value="MFS"/>
</dbReference>
<evidence type="ECO:0000256" key="7">
    <source>
        <dbReference type="SAM" id="Phobius"/>
    </source>
</evidence>
<dbReference type="OMA" id="SEWITYP"/>
<accession>W6QIN9</accession>
<protein>
    <submittedName>
        <fullName evidence="9">Major facilitator superfamily</fullName>
    </submittedName>
</protein>
<comment type="similarity">
    <text evidence="2">Belongs to the major facilitator superfamily. TCR/Tet family.</text>
</comment>
<comment type="subcellular location">
    <subcellularLocation>
        <location evidence="1">Membrane</location>
        <topology evidence="1">Multi-pass membrane protein</topology>
    </subcellularLocation>
</comment>
<dbReference type="Proteomes" id="UP000030686">
    <property type="component" value="Unassembled WGS sequence"/>
</dbReference>
<feature type="transmembrane region" description="Helical" evidence="7">
    <location>
        <begin position="141"/>
        <end position="163"/>
    </location>
</feature>
<dbReference type="GO" id="GO:0022857">
    <property type="term" value="F:transmembrane transporter activity"/>
    <property type="evidence" value="ECO:0007669"/>
    <property type="project" value="InterPro"/>
</dbReference>
<feature type="transmembrane region" description="Helical" evidence="7">
    <location>
        <begin position="348"/>
        <end position="369"/>
    </location>
</feature>
<feature type="transmembrane region" description="Helical" evidence="7">
    <location>
        <begin position="86"/>
        <end position="104"/>
    </location>
</feature>
<dbReference type="PRINTS" id="PR01036">
    <property type="entry name" value="TCRTETB"/>
</dbReference>
<evidence type="ECO:0000259" key="8">
    <source>
        <dbReference type="PROSITE" id="PS50850"/>
    </source>
</evidence>
<keyword evidence="5 7" id="KW-0472">Membrane</keyword>
<feature type="transmembrane region" description="Helical" evidence="7">
    <location>
        <begin position="511"/>
        <end position="530"/>
    </location>
</feature>
<evidence type="ECO:0000256" key="6">
    <source>
        <dbReference type="SAM" id="MobiDB-lite"/>
    </source>
</evidence>
<dbReference type="CDD" id="cd17502">
    <property type="entry name" value="MFS_Azr1_MDR_like"/>
    <property type="match status" value="1"/>
</dbReference>
<dbReference type="InterPro" id="IPR036259">
    <property type="entry name" value="MFS_trans_sf"/>
</dbReference>
<dbReference type="FunFam" id="1.20.1250.20:FF:000196">
    <property type="entry name" value="MFS toxin efflux pump (AflT)"/>
    <property type="match status" value="1"/>
</dbReference>
<feature type="transmembrane region" description="Helical" evidence="7">
    <location>
        <begin position="312"/>
        <end position="336"/>
    </location>
</feature>
<dbReference type="Pfam" id="PF07690">
    <property type="entry name" value="MFS_1"/>
    <property type="match status" value="1"/>
</dbReference>
<keyword evidence="4 7" id="KW-1133">Transmembrane helix</keyword>
<evidence type="ECO:0000256" key="3">
    <source>
        <dbReference type="ARBA" id="ARBA00022692"/>
    </source>
</evidence>
<keyword evidence="3 7" id="KW-0812">Transmembrane</keyword>
<feature type="transmembrane region" description="Helical" evidence="7">
    <location>
        <begin position="45"/>
        <end position="64"/>
    </location>
</feature>
<evidence type="ECO:0000313" key="10">
    <source>
        <dbReference type="Proteomes" id="UP000030686"/>
    </source>
</evidence>
<evidence type="ECO:0000256" key="1">
    <source>
        <dbReference type="ARBA" id="ARBA00004141"/>
    </source>
</evidence>
<proteinExistence type="inferred from homology"/>
<evidence type="ECO:0000256" key="4">
    <source>
        <dbReference type="ARBA" id="ARBA00022989"/>
    </source>
</evidence>
<feature type="transmembrane region" description="Helical" evidence="7">
    <location>
        <begin position="272"/>
        <end position="292"/>
    </location>
</feature>
<organism evidence="9 10">
    <name type="scientific">Penicillium roqueforti (strain FM164)</name>
    <dbReference type="NCBI Taxonomy" id="1365484"/>
    <lineage>
        <taxon>Eukaryota</taxon>
        <taxon>Fungi</taxon>
        <taxon>Dikarya</taxon>
        <taxon>Ascomycota</taxon>
        <taxon>Pezizomycotina</taxon>
        <taxon>Eurotiomycetes</taxon>
        <taxon>Eurotiomycetidae</taxon>
        <taxon>Eurotiales</taxon>
        <taxon>Aspergillaceae</taxon>
        <taxon>Penicillium</taxon>
    </lineage>
</organism>
<dbReference type="PANTHER" id="PTHR23501">
    <property type="entry name" value="MAJOR FACILITATOR SUPERFAMILY"/>
    <property type="match status" value="1"/>
</dbReference>
<feature type="transmembrane region" description="Helical" evidence="7">
    <location>
        <begin position="405"/>
        <end position="424"/>
    </location>
</feature>
<feature type="region of interest" description="Disordered" evidence="6">
    <location>
        <begin position="1"/>
        <end position="24"/>
    </location>
</feature>
<gene>
    <name evidence="9" type="ORF">PROQFM164_S05g000521</name>
</gene>
<dbReference type="PROSITE" id="PS50850">
    <property type="entry name" value="MFS"/>
    <property type="match status" value="1"/>
</dbReference>
<feature type="transmembrane region" description="Helical" evidence="7">
    <location>
        <begin position="175"/>
        <end position="196"/>
    </location>
</feature>
<dbReference type="EMBL" id="HG792019">
    <property type="protein sequence ID" value="CDM36688.1"/>
    <property type="molecule type" value="Genomic_DNA"/>
</dbReference>